<dbReference type="AlphaFoldDB" id="A0A562S7R7"/>
<name>A0A562S7R7_9BRAD</name>
<proteinExistence type="predicted"/>
<dbReference type="InterPro" id="IPR004843">
    <property type="entry name" value="Calcineurin-like_PHP"/>
</dbReference>
<dbReference type="OrthoDB" id="356681at2"/>
<sequence length="258" mass="29463">MVILQPFSDAHSDCPGFGGFPRLMEGADAVVVAGDTRQGLAAALTELRAAYPHPVEILVVAGNHEFWGSVWSREVDEGRRVAERLDIRFMEDQAVTLGRLRVLGCTLWTSYDAYGESLRPAAMRSAREDMRDHKRIKWSSDPWRRFRPEEARMLHMRSRMFIEEELSRPHDGPTLVITHTGVSIECVQPNRQKSITSAAYFSEMLPLIDRHQPDLWVFGHTHHRTDFRRGKTRIVSNPIGYADERTGFDPLLTIPVDE</sequence>
<gene>
    <name evidence="2" type="ORF">IQ16_00727</name>
</gene>
<comment type="caution">
    <text evidence="2">The sequence shown here is derived from an EMBL/GenBank/DDBJ whole genome shotgun (WGS) entry which is preliminary data.</text>
</comment>
<keyword evidence="3" id="KW-1185">Reference proteome</keyword>
<feature type="domain" description="Calcineurin-like phosphoesterase" evidence="1">
    <location>
        <begin position="8"/>
        <end position="223"/>
    </location>
</feature>
<dbReference type="Pfam" id="PF00149">
    <property type="entry name" value="Metallophos"/>
    <property type="match status" value="1"/>
</dbReference>
<dbReference type="Proteomes" id="UP000316291">
    <property type="component" value="Unassembled WGS sequence"/>
</dbReference>
<evidence type="ECO:0000259" key="1">
    <source>
        <dbReference type="Pfam" id="PF00149"/>
    </source>
</evidence>
<accession>A0A562S7R7</accession>
<dbReference type="RefSeq" id="WP_145831212.1">
    <property type="nucleotide sequence ID" value="NZ_VLLA01000001.1"/>
</dbReference>
<reference evidence="2 3" key="1">
    <citation type="journal article" date="2015" name="Stand. Genomic Sci.">
        <title>Genomic Encyclopedia of Bacterial and Archaeal Type Strains, Phase III: the genomes of soil and plant-associated and newly described type strains.</title>
        <authorList>
            <person name="Whitman W.B."/>
            <person name="Woyke T."/>
            <person name="Klenk H.P."/>
            <person name="Zhou Y."/>
            <person name="Lilburn T.G."/>
            <person name="Beck B.J."/>
            <person name="De Vos P."/>
            <person name="Vandamme P."/>
            <person name="Eisen J.A."/>
            <person name="Garrity G."/>
            <person name="Hugenholtz P."/>
            <person name="Kyrpides N.C."/>
        </authorList>
    </citation>
    <scope>NUCLEOTIDE SEQUENCE [LARGE SCALE GENOMIC DNA]</scope>
    <source>
        <strain evidence="2 3">CGMCC 1.10948</strain>
    </source>
</reference>
<evidence type="ECO:0000313" key="3">
    <source>
        <dbReference type="Proteomes" id="UP000316291"/>
    </source>
</evidence>
<dbReference type="PANTHER" id="PTHR37844">
    <property type="entry name" value="SER/THR PROTEIN PHOSPHATASE SUPERFAMILY (AFU_ORTHOLOGUE AFUA_1G14840)"/>
    <property type="match status" value="1"/>
</dbReference>
<dbReference type="Gene3D" id="3.60.21.10">
    <property type="match status" value="1"/>
</dbReference>
<protein>
    <submittedName>
        <fullName evidence="2">Calcineurin-like phosphoesterase family protein</fullName>
    </submittedName>
</protein>
<dbReference type="InterPro" id="IPR029052">
    <property type="entry name" value="Metallo-depent_PP-like"/>
</dbReference>
<dbReference type="GO" id="GO:0016787">
    <property type="term" value="F:hydrolase activity"/>
    <property type="evidence" value="ECO:0007669"/>
    <property type="project" value="InterPro"/>
</dbReference>
<dbReference type="SUPFAM" id="SSF56300">
    <property type="entry name" value="Metallo-dependent phosphatases"/>
    <property type="match status" value="1"/>
</dbReference>
<evidence type="ECO:0000313" key="2">
    <source>
        <dbReference type="EMBL" id="TWI76486.1"/>
    </source>
</evidence>
<dbReference type="EMBL" id="VLLA01000001">
    <property type="protein sequence ID" value="TWI76486.1"/>
    <property type="molecule type" value="Genomic_DNA"/>
</dbReference>
<dbReference type="PANTHER" id="PTHR37844:SF2">
    <property type="entry name" value="SER_THR PROTEIN PHOSPHATASE SUPERFAMILY (AFU_ORTHOLOGUE AFUA_1G14840)"/>
    <property type="match status" value="1"/>
</dbReference>
<organism evidence="2 3">
    <name type="scientific">Bradyrhizobium huanghuaihaiense</name>
    <dbReference type="NCBI Taxonomy" id="990078"/>
    <lineage>
        <taxon>Bacteria</taxon>
        <taxon>Pseudomonadati</taxon>
        <taxon>Pseudomonadota</taxon>
        <taxon>Alphaproteobacteria</taxon>
        <taxon>Hyphomicrobiales</taxon>
        <taxon>Nitrobacteraceae</taxon>
        <taxon>Bradyrhizobium</taxon>
    </lineage>
</organism>